<organism evidence="4 5">
    <name type="scientific">Frateuria terrea</name>
    <dbReference type="NCBI Taxonomy" id="529704"/>
    <lineage>
        <taxon>Bacteria</taxon>
        <taxon>Pseudomonadati</taxon>
        <taxon>Pseudomonadota</taxon>
        <taxon>Gammaproteobacteria</taxon>
        <taxon>Lysobacterales</taxon>
        <taxon>Rhodanobacteraceae</taxon>
        <taxon>Frateuria</taxon>
    </lineage>
</organism>
<dbReference type="EMBL" id="FNYC01000001">
    <property type="protein sequence ID" value="SEI48668.1"/>
    <property type="molecule type" value="Genomic_DNA"/>
</dbReference>
<keyword evidence="2" id="KW-0732">Signal</keyword>
<feature type="signal peptide" evidence="2">
    <location>
        <begin position="1"/>
        <end position="44"/>
    </location>
</feature>
<dbReference type="STRING" id="529704.SAMN02927913_0835"/>
<feature type="chain" id="PRO_5011439705" description="DUF5916 domain-containing protein" evidence="2">
    <location>
        <begin position="45"/>
        <end position="766"/>
    </location>
</feature>
<reference evidence="4 5" key="1">
    <citation type="submission" date="2016-10" db="EMBL/GenBank/DDBJ databases">
        <authorList>
            <person name="de Groot N.N."/>
        </authorList>
    </citation>
    <scope>NUCLEOTIDE SEQUENCE [LARGE SCALE GENOMIC DNA]</scope>
    <source>
        <strain evidence="4 5">DSM 26515</strain>
    </source>
</reference>
<feature type="domain" description="DUF5916" evidence="3">
    <location>
        <begin position="394"/>
        <end position="734"/>
    </location>
</feature>
<dbReference type="SUPFAM" id="SSF49344">
    <property type="entry name" value="CBD9-like"/>
    <property type="match status" value="1"/>
</dbReference>
<name>A0A1H6QY15_9GAMM</name>
<evidence type="ECO:0000259" key="3">
    <source>
        <dbReference type="Pfam" id="PF19313"/>
    </source>
</evidence>
<evidence type="ECO:0000256" key="2">
    <source>
        <dbReference type="SAM" id="SignalP"/>
    </source>
</evidence>
<dbReference type="AlphaFoldDB" id="A0A1H6QY15"/>
<protein>
    <recommendedName>
        <fullName evidence="3">DUF5916 domain-containing protein</fullName>
    </recommendedName>
</protein>
<evidence type="ECO:0000313" key="5">
    <source>
        <dbReference type="Proteomes" id="UP000199420"/>
    </source>
</evidence>
<evidence type="ECO:0000256" key="1">
    <source>
        <dbReference type="SAM" id="MobiDB-lite"/>
    </source>
</evidence>
<keyword evidence="5" id="KW-1185">Reference proteome</keyword>
<gene>
    <name evidence="4" type="ORF">SAMN04487997_0920</name>
</gene>
<dbReference type="Gene3D" id="2.60.40.1190">
    <property type="match status" value="1"/>
</dbReference>
<accession>A0A1H6QY15</accession>
<dbReference type="Pfam" id="PF19313">
    <property type="entry name" value="DUF5916"/>
    <property type="match status" value="2"/>
</dbReference>
<dbReference type="InterPro" id="IPR045670">
    <property type="entry name" value="DUF5916"/>
</dbReference>
<evidence type="ECO:0000313" key="4">
    <source>
        <dbReference type="EMBL" id="SEI48668.1"/>
    </source>
</evidence>
<feature type="region of interest" description="Disordered" evidence="1">
    <location>
        <begin position="1"/>
        <end position="22"/>
    </location>
</feature>
<feature type="domain" description="DUF5916" evidence="3">
    <location>
        <begin position="244"/>
        <end position="338"/>
    </location>
</feature>
<dbReference type="Proteomes" id="UP000199420">
    <property type="component" value="Unassembled WGS sequence"/>
</dbReference>
<proteinExistence type="predicted"/>
<sequence>MLPAVPAAMKPMRPFARHPSRPRGHRAARALVASLALLALPAMAVSVDGHIDPVEWQGARHITDFRKTQPLNGEPGSLPTEAWVLSTPEGLAVAFRCIQPPGVPRTHQRIRRDEQAQVDRVNLMVDFDDDGRTGYNFMVTLTDDLNDAVLTNESRFNTDWDGNWKHAVSEDAQGWSVEMLIPWYIAPMRSAVGGERTIGLYLDRVIGSTGERDAWPVASFNKPRFLSDFTPVTLPAYTQPLFAVTPYVVGIRDQVHGANSVKGGADIFWKPNGQTQLTATINPDFGQVESDDLVVNFGAEETFFTDKRPFFTENQGIFDFGMLIDNSQLIYTRRVGGPADDGNGAGDVTGALKLNGSVGATRYGVMAAQESGDAGRTFSALRLIHDFGTQTLGMLATHVDRPWLDRDADVLGFDHRWQPNAKLTVTSNVVGSAIGQHNTTVRGTGATTVVEYEMNERWTQEWLGMHFDDKLDLNDFGYLPRNSLNYVHYEVRRRFADLPADSRFASHVWHWRIIGMDNDHGLNLQRQFRVIRESQLRDGGESDWQLNLDAPAYDDLLTRGHGALRLPHNALLDWERQSPRKGNWGWESEVTFKGSDRVGLRRVGYMAQFKPTYFINDAFSLFSGVTYEFDPDWLVWQHDNLIGSFDSHQVLLDAGINWNIGNRQELRIKLQALGLDARLLQAYRVNGDRRAVAVDDPVDDFSVRNLGFQIRYRYELAPLSDLYVVYGRGGYALDPRYSEAGSQFGRSFDLRDSEQLLVKLAYRFEL</sequence>